<dbReference type="GO" id="GO:0032259">
    <property type="term" value="P:methylation"/>
    <property type="evidence" value="ECO:0007669"/>
    <property type="project" value="UniProtKB-KW"/>
</dbReference>
<reference evidence="5 6" key="1">
    <citation type="journal article" date="2013" name="Genome Biol. Evol.">
        <title>Genomes of Stigonematalean cyanobacteria (subsection V) and the evolution of oxygenic photosynthesis from prokaryotes to plastids.</title>
        <authorList>
            <person name="Dagan T."/>
            <person name="Roettger M."/>
            <person name="Stucken K."/>
            <person name="Landan G."/>
            <person name="Koch R."/>
            <person name="Major P."/>
            <person name="Gould S.B."/>
            <person name="Goremykin V.V."/>
            <person name="Rippka R."/>
            <person name="Tandeau de Marsac N."/>
            <person name="Gugger M."/>
            <person name="Lockhart P.J."/>
            <person name="Allen J.F."/>
            <person name="Brune I."/>
            <person name="Maus I."/>
            <person name="Puhler A."/>
            <person name="Martin W.F."/>
        </authorList>
    </citation>
    <scope>NUCLEOTIDE SEQUENCE [LARGE SCALE GENOMIC DNA]</scope>
    <source>
        <strain evidence="5 6">PCC 7110</strain>
    </source>
</reference>
<feature type="domain" description="Methyltransferase" evidence="4">
    <location>
        <begin position="68"/>
        <end position="169"/>
    </location>
</feature>
<dbReference type="STRING" id="128403.WA1_06910"/>
<evidence type="ECO:0000256" key="1">
    <source>
        <dbReference type="ARBA" id="ARBA00022603"/>
    </source>
</evidence>
<dbReference type="AlphaFoldDB" id="A0A139WT14"/>
<dbReference type="Proteomes" id="UP000076925">
    <property type="component" value="Unassembled WGS sequence"/>
</dbReference>
<evidence type="ECO:0000256" key="3">
    <source>
        <dbReference type="ARBA" id="ARBA00022691"/>
    </source>
</evidence>
<keyword evidence="1 5" id="KW-0489">Methyltransferase</keyword>
<gene>
    <name evidence="5" type="ORF">WA1_06910</name>
</gene>
<sequence length="205" mass="23106">MLKILIAIVSVTSLILMGCTQQRNFEIEAQIPASVVQPQQREADVPYVSTPEEVVNQMLKMANVSSKDVLYDLGSGDGRIPITAVQNYGVSRAIGVEINPQLVQQSRENAQKQGVSERVTFLQQDLFQTNLSDATVVTLYLLPRINRRLRPKLLKELKPGTRIVSHDFDMGNWKPDRVLQVKGPTRRHTIYYWVVPAKATINPLK</sequence>
<dbReference type="InterPro" id="IPR025714">
    <property type="entry name" value="Methyltranfer_dom"/>
</dbReference>
<keyword evidence="2 5" id="KW-0808">Transferase</keyword>
<dbReference type="InterPro" id="IPR026170">
    <property type="entry name" value="FAM173A/B"/>
</dbReference>
<dbReference type="RefSeq" id="WP_017747823.1">
    <property type="nucleotide sequence ID" value="NZ_KQ976354.1"/>
</dbReference>
<evidence type="ECO:0000313" key="6">
    <source>
        <dbReference type="Proteomes" id="UP000076925"/>
    </source>
</evidence>
<protein>
    <submittedName>
        <fullName evidence="5">RNA methyltransferase</fullName>
    </submittedName>
</protein>
<dbReference type="PANTHER" id="PTHR13610">
    <property type="entry name" value="METHYLTRANSFERASE DOMAIN-CONTAINING PROTEIN"/>
    <property type="match status" value="1"/>
</dbReference>
<dbReference type="InterPro" id="IPR029063">
    <property type="entry name" value="SAM-dependent_MTases_sf"/>
</dbReference>
<dbReference type="SUPFAM" id="SSF53335">
    <property type="entry name" value="S-adenosyl-L-methionine-dependent methyltransferases"/>
    <property type="match status" value="1"/>
</dbReference>
<accession>A0A139WT14</accession>
<dbReference type="Pfam" id="PF13847">
    <property type="entry name" value="Methyltransf_31"/>
    <property type="match status" value="1"/>
</dbReference>
<proteinExistence type="predicted"/>
<dbReference type="EMBL" id="ANNX02000051">
    <property type="protein sequence ID" value="KYC35547.1"/>
    <property type="molecule type" value="Genomic_DNA"/>
</dbReference>
<evidence type="ECO:0000259" key="4">
    <source>
        <dbReference type="Pfam" id="PF13847"/>
    </source>
</evidence>
<comment type="caution">
    <text evidence="5">The sequence shown here is derived from an EMBL/GenBank/DDBJ whole genome shotgun (WGS) entry which is preliminary data.</text>
</comment>
<dbReference type="CDD" id="cd02440">
    <property type="entry name" value="AdoMet_MTases"/>
    <property type="match status" value="1"/>
</dbReference>
<organism evidence="5 6">
    <name type="scientific">Scytonema hofmannii PCC 7110</name>
    <dbReference type="NCBI Taxonomy" id="128403"/>
    <lineage>
        <taxon>Bacteria</taxon>
        <taxon>Bacillati</taxon>
        <taxon>Cyanobacteriota</taxon>
        <taxon>Cyanophyceae</taxon>
        <taxon>Nostocales</taxon>
        <taxon>Scytonemataceae</taxon>
        <taxon>Scytonema</taxon>
    </lineage>
</organism>
<name>A0A139WT14_9CYAN</name>
<evidence type="ECO:0000256" key="2">
    <source>
        <dbReference type="ARBA" id="ARBA00022679"/>
    </source>
</evidence>
<dbReference type="GO" id="GO:0016279">
    <property type="term" value="F:protein-lysine N-methyltransferase activity"/>
    <property type="evidence" value="ECO:0007669"/>
    <property type="project" value="InterPro"/>
</dbReference>
<dbReference type="PANTHER" id="PTHR13610:SF11">
    <property type="entry name" value="METHYLTRANSFERASE DOMAIN-CONTAINING PROTEIN"/>
    <property type="match status" value="1"/>
</dbReference>
<evidence type="ECO:0000313" key="5">
    <source>
        <dbReference type="EMBL" id="KYC35547.1"/>
    </source>
</evidence>
<dbReference type="OrthoDB" id="281208at2"/>
<dbReference type="PROSITE" id="PS51257">
    <property type="entry name" value="PROKAR_LIPOPROTEIN"/>
    <property type="match status" value="1"/>
</dbReference>
<keyword evidence="6" id="KW-1185">Reference proteome</keyword>
<keyword evidence="3" id="KW-0949">S-adenosyl-L-methionine</keyword>
<dbReference type="Gene3D" id="3.40.50.150">
    <property type="entry name" value="Vaccinia Virus protein VP39"/>
    <property type="match status" value="1"/>
</dbReference>